<dbReference type="RefSeq" id="WP_320004136.1">
    <property type="nucleotide sequence ID" value="NZ_JAUHJS010000004.1"/>
</dbReference>
<dbReference type="EMBL" id="JAUHJS010000004">
    <property type="protein sequence ID" value="MDN4165605.1"/>
    <property type="molecule type" value="Genomic_DNA"/>
</dbReference>
<organism evidence="2 3">
    <name type="scientific">Shiella aurantiaca</name>
    <dbReference type="NCBI Taxonomy" id="3058365"/>
    <lineage>
        <taxon>Bacteria</taxon>
        <taxon>Pseudomonadati</taxon>
        <taxon>Bacteroidota</taxon>
        <taxon>Cytophagia</taxon>
        <taxon>Cytophagales</taxon>
        <taxon>Shiellaceae</taxon>
        <taxon>Shiella</taxon>
    </lineage>
</organism>
<reference evidence="2" key="1">
    <citation type="submission" date="2023-06" db="EMBL/GenBank/DDBJ databases">
        <title>Cytophagales bacterium Strain LB-30, isolated from soil.</title>
        <authorList>
            <person name="Liu B."/>
        </authorList>
    </citation>
    <scope>NUCLEOTIDE SEQUENCE</scope>
    <source>
        <strain evidence="2">LB-30</strain>
    </source>
</reference>
<proteinExistence type="predicted"/>
<feature type="domain" description="SpoVT-AbrB" evidence="1">
    <location>
        <begin position="6"/>
        <end position="49"/>
    </location>
</feature>
<dbReference type="Proteomes" id="UP001168552">
    <property type="component" value="Unassembled WGS sequence"/>
</dbReference>
<comment type="caution">
    <text evidence="2">The sequence shown here is derived from an EMBL/GenBank/DDBJ whole genome shotgun (WGS) entry which is preliminary data.</text>
</comment>
<protein>
    <submittedName>
        <fullName evidence="2">AbrB/MazE/SpoVT family DNA-binding domain-containing protein</fullName>
    </submittedName>
</protein>
<keyword evidence="2" id="KW-0238">DNA-binding</keyword>
<evidence type="ECO:0000259" key="1">
    <source>
        <dbReference type="SMART" id="SM00966"/>
    </source>
</evidence>
<gene>
    <name evidence="2" type="ORF">QWY31_08835</name>
</gene>
<dbReference type="SUPFAM" id="SSF89447">
    <property type="entry name" value="AbrB/MazE/MraZ-like"/>
    <property type="match status" value="1"/>
</dbReference>
<evidence type="ECO:0000313" key="3">
    <source>
        <dbReference type="Proteomes" id="UP001168552"/>
    </source>
</evidence>
<keyword evidence="3" id="KW-1185">Reference proteome</keyword>
<dbReference type="InterPro" id="IPR007159">
    <property type="entry name" value="SpoVT-AbrB_dom"/>
</dbReference>
<dbReference type="SMART" id="SM00966">
    <property type="entry name" value="SpoVT_AbrB"/>
    <property type="match status" value="1"/>
</dbReference>
<sequence length="79" mass="9267">MKAKFVRMGKDKGLILPKLVLEKYKITDSVELILENDRLILKPITRPRKDWDKAFEELHKNGEDVLLIPDVFRDEDTST</sequence>
<name>A0ABT8F5D8_9BACT</name>
<dbReference type="InterPro" id="IPR037914">
    <property type="entry name" value="SpoVT-AbrB_sf"/>
</dbReference>
<dbReference type="GO" id="GO:0003677">
    <property type="term" value="F:DNA binding"/>
    <property type="evidence" value="ECO:0007669"/>
    <property type="project" value="UniProtKB-KW"/>
</dbReference>
<dbReference type="Gene3D" id="2.10.260.10">
    <property type="match status" value="1"/>
</dbReference>
<accession>A0ABT8F5D8</accession>
<evidence type="ECO:0000313" key="2">
    <source>
        <dbReference type="EMBL" id="MDN4165605.1"/>
    </source>
</evidence>